<accession>A0A183DZK2</accession>
<dbReference type="Proteomes" id="UP000271098">
    <property type="component" value="Unassembled WGS sequence"/>
</dbReference>
<evidence type="ECO:0000313" key="3">
    <source>
        <dbReference type="Proteomes" id="UP000271098"/>
    </source>
</evidence>
<feature type="region of interest" description="Disordered" evidence="1">
    <location>
        <begin position="1"/>
        <end position="23"/>
    </location>
</feature>
<name>A0A183DZK2_9BILA</name>
<keyword evidence="3" id="KW-1185">Reference proteome</keyword>
<evidence type="ECO:0000313" key="2">
    <source>
        <dbReference type="EMBL" id="VDN23643.1"/>
    </source>
</evidence>
<proteinExistence type="predicted"/>
<reference evidence="4" key="1">
    <citation type="submission" date="2016-06" db="UniProtKB">
        <authorList>
            <consortium name="WormBaseParasite"/>
        </authorList>
    </citation>
    <scope>IDENTIFICATION</scope>
</reference>
<protein>
    <submittedName>
        <fullName evidence="4">PilZ domain-containing protein</fullName>
    </submittedName>
</protein>
<evidence type="ECO:0000256" key="1">
    <source>
        <dbReference type="SAM" id="MobiDB-lite"/>
    </source>
</evidence>
<reference evidence="2 3" key="2">
    <citation type="submission" date="2018-11" db="EMBL/GenBank/DDBJ databases">
        <authorList>
            <consortium name="Pathogen Informatics"/>
        </authorList>
    </citation>
    <scope>NUCLEOTIDE SEQUENCE [LARGE SCALE GENOMIC DNA]</scope>
</reference>
<dbReference type="EMBL" id="UYRT01080940">
    <property type="protein sequence ID" value="VDN23643.1"/>
    <property type="molecule type" value="Genomic_DNA"/>
</dbReference>
<gene>
    <name evidence="2" type="ORF">GPUH_LOCUS14142</name>
</gene>
<dbReference type="AlphaFoldDB" id="A0A183DZK2"/>
<evidence type="ECO:0000313" key="4">
    <source>
        <dbReference type="WBParaSite" id="GPUH_0001415801-mRNA-1"/>
    </source>
</evidence>
<sequence>MQLSTDSRHTGQRAMPTASDGNMEISMASGRKENGAFLCFEVLQKASHGISLMRCTALQQPGDCIFVDIALEQPLAWIGCCFIVKCKKYAETISPCKGRYQDHQQVTQQRSQQISLAQRK</sequence>
<dbReference type="WBParaSite" id="GPUH_0001415801-mRNA-1">
    <property type="protein sequence ID" value="GPUH_0001415801-mRNA-1"/>
    <property type="gene ID" value="GPUH_0001415801"/>
</dbReference>
<organism evidence="4">
    <name type="scientific">Gongylonema pulchrum</name>
    <dbReference type="NCBI Taxonomy" id="637853"/>
    <lineage>
        <taxon>Eukaryota</taxon>
        <taxon>Metazoa</taxon>
        <taxon>Ecdysozoa</taxon>
        <taxon>Nematoda</taxon>
        <taxon>Chromadorea</taxon>
        <taxon>Rhabditida</taxon>
        <taxon>Spirurina</taxon>
        <taxon>Spiruromorpha</taxon>
        <taxon>Spiruroidea</taxon>
        <taxon>Gongylonematidae</taxon>
        <taxon>Gongylonema</taxon>
    </lineage>
</organism>